<dbReference type="Proteomes" id="UP000232638">
    <property type="component" value="Chromosome"/>
</dbReference>
<feature type="signal peptide" evidence="1">
    <location>
        <begin position="1"/>
        <end position="32"/>
    </location>
</feature>
<evidence type="ECO:0000313" key="2">
    <source>
        <dbReference type="EMBL" id="AUB80721.1"/>
    </source>
</evidence>
<keyword evidence="3" id="KW-1185">Reference proteome</keyword>
<evidence type="ECO:0008006" key="4">
    <source>
        <dbReference type="Google" id="ProtNLM"/>
    </source>
</evidence>
<feature type="chain" id="PRO_5014752468" description="Phenol degradation protein meta" evidence="1">
    <location>
        <begin position="33"/>
        <end position="324"/>
    </location>
</feature>
<organism evidence="2 3">
    <name type="scientific">Candidatus Thiodictyon syntrophicum</name>
    <dbReference type="NCBI Taxonomy" id="1166950"/>
    <lineage>
        <taxon>Bacteria</taxon>
        <taxon>Pseudomonadati</taxon>
        <taxon>Pseudomonadota</taxon>
        <taxon>Gammaproteobacteria</taxon>
        <taxon>Chromatiales</taxon>
        <taxon>Chromatiaceae</taxon>
        <taxon>Thiodictyon</taxon>
    </lineage>
</organism>
<protein>
    <recommendedName>
        <fullName evidence="4">Phenol degradation protein meta</fullName>
    </recommendedName>
</protein>
<evidence type="ECO:0000256" key="1">
    <source>
        <dbReference type="SAM" id="SignalP"/>
    </source>
</evidence>
<dbReference type="InterPro" id="IPR025737">
    <property type="entry name" value="FApF"/>
</dbReference>
<dbReference type="RefSeq" id="WP_100918510.1">
    <property type="nucleotide sequence ID" value="NZ_CP020370.1"/>
</dbReference>
<dbReference type="AlphaFoldDB" id="A0A2K8U6P8"/>
<dbReference type="KEGG" id="tsy:THSYN_06985"/>
<keyword evidence="1" id="KW-0732">Signal</keyword>
<accession>A0A2K8U6P8</accession>
<reference evidence="2 3" key="1">
    <citation type="submission" date="2017-03" db="EMBL/GenBank/DDBJ databases">
        <title>Complete genome sequence of Candidatus 'Thiodictyon syntrophicum' sp. nov. strain Cad16T, a photolithoautotroph purple sulfur bacterium isolated from an alpine meromictic lake.</title>
        <authorList>
            <person name="Luedin S.M."/>
            <person name="Pothier J.F."/>
            <person name="Danza F."/>
            <person name="Storelli N."/>
            <person name="Wittwer M."/>
            <person name="Tonolla M."/>
        </authorList>
    </citation>
    <scope>NUCLEOTIDE SEQUENCE [LARGE SCALE GENOMIC DNA]</scope>
    <source>
        <strain evidence="2 3">Cad16T</strain>
    </source>
</reference>
<sequence>MANHPPHVRPSIAPPWALALILALGCPGAALAAEGGVGHYLPGGMATLIDRPPTKPGWVVEPIYLHYEGSAAASRAIPIAGTLAAGLTADSDALLLGGLYTFAQTPLGAHYSLGAYLPYVWATVEAQLDTPLGAVRRRDRAAGVGDLTLIPVMLAWETGFWQVSATLPVYAPTGEYRKGRLANPGLNYWTFDPTLGVSYNNDKNGFNAALYLGLGMNTENPDTRYRSGSTLHLDGSIQQLLPVGTGFLGIGAEAFYLDQVTADSGQGARLGDFQGRTAGIGPVLSYVLPRGTKTFVAELRWLPELDVSNRLKGDYVWLKLVMQF</sequence>
<evidence type="ECO:0000313" key="3">
    <source>
        <dbReference type="Proteomes" id="UP000232638"/>
    </source>
</evidence>
<name>A0A2K8U6P8_9GAMM</name>
<gene>
    <name evidence="2" type="ORF">THSYN_06985</name>
</gene>
<dbReference type="Pfam" id="PF13557">
    <property type="entry name" value="Phenol_MetA_deg"/>
    <property type="match status" value="1"/>
</dbReference>
<dbReference type="OrthoDB" id="8639774at2"/>
<dbReference type="EMBL" id="CP020370">
    <property type="protein sequence ID" value="AUB80721.1"/>
    <property type="molecule type" value="Genomic_DNA"/>
</dbReference>
<proteinExistence type="predicted"/>